<evidence type="ECO:0000256" key="7">
    <source>
        <dbReference type="ARBA" id="ARBA00023002"/>
    </source>
</evidence>
<evidence type="ECO:0000313" key="13">
    <source>
        <dbReference type="EMBL" id="KAF8780752.1"/>
    </source>
</evidence>
<feature type="binding site" description="axial binding residue" evidence="11">
    <location>
        <position position="399"/>
    </location>
    <ligand>
        <name>heme</name>
        <dbReference type="ChEBI" id="CHEBI:30413"/>
    </ligand>
    <ligandPart>
        <name>Fe</name>
        <dbReference type="ChEBI" id="CHEBI:18248"/>
    </ligandPart>
</feature>
<evidence type="ECO:0000256" key="11">
    <source>
        <dbReference type="PIRSR" id="PIRSR602401-1"/>
    </source>
</evidence>
<evidence type="ECO:0000256" key="9">
    <source>
        <dbReference type="ARBA" id="ARBA00023033"/>
    </source>
</evidence>
<evidence type="ECO:0000256" key="8">
    <source>
        <dbReference type="ARBA" id="ARBA00023004"/>
    </source>
</evidence>
<keyword evidence="9" id="KW-0503">Monooxygenase</keyword>
<keyword evidence="10 12" id="KW-0472">Membrane</keyword>
<dbReference type="PANTHER" id="PTHR24282:SF100">
    <property type="entry name" value="OS06G0191800 PROTEIN"/>
    <property type="match status" value="1"/>
</dbReference>
<comment type="caution">
    <text evidence="13">The sequence shown here is derived from an EMBL/GenBank/DDBJ whole genome shotgun (WGS) entry which is preliminary data.</text>
</comment>
<comment type="similarity">
    <text evidence="2">Belongs to the cytochrome P450 family.</text>
</comment>
<dbReference type="PRINTS" id="PR00463">
    <property type="entry name" value="EP450I"/>
</dbReference>
<feature type="transmembrane region" description="Helical" evidence="12">
    <location>
        <begin position="12"/>
        <end position="32"/>
    </location>
</feature>
<dbReference type="GO" id="GO:0005506">
    <property type="term" value="F:iron ion binding"/>
    <property type="evidence" value="ECO:0007669"/>
    <property type="project" value="InterPro"/>
</dbReference>
<name>A0A835G1H9_9POAL</name>
<keyword evidence="4 12" id="KW-0812">Transmembrane</keyword>
<dbReference type="InterPro" id="IPR050665">
    <property type="entry name" value="Cytochrome_P450_Monooxygen"/>
</dbReference>
<comment type="cofactor">
    <cofactor evidence="11">
        <name>heme</name>
        <dbReference type="ChEBI" id="CHEBI:30413"/>
    </cofactor>
</comment>
<evidence type="ECO:0008006" key="15">
    <source>
        <dbReference type="Google" id="ProtNLM"/>
    </source>
</evidence>
<dbReference type="OrthoDB" id="1470350at2759"/>
<dbReference type="GO" id="GO:0004497">
    <property type="term" value="F:monooxygenase activity"/>
    <property type="evidence" value="ECO:0007669"/>
    <property type="project" value="UniProtKB-KW"/>
</dbReference>
<protein>
    <recommendedName>
        <fullName evidence="15">Cytochrome P450</fullName>
    </recommendedName>
</protein>
<dbReference type="InterPro" id="IPR001128">
    <property type="entry name" value="Cyt_P450"/>
</dbReference>
<keyword evidence="8 11" id="KW-0408">Iron</keyword>
<evidence type="ECO:0000256" key="1">
    <source>
        <dbReference type="ARBA" id="ARBA00004370"/>
    </source>
</evidence>
<dbReference type="GO" id="GO:0020037">
    <property type="term" value="F:heme binding"/>
    <property type="evidence" value="ECO:0007669"/>
    <property type="project" value="InterPro"/>
</dbReference>
<sequence>MGGGKTGMVGAVLAVAMVMVPCLWAALAHLVWRPYAVARTFARQGVRGPPYRFFVGNTVEAKAMRTAAVGEALDRGSHDIIPRVLPHYHAWASRYGKVFVSWSGTTPTLCAGRLDMVKRVLSDKTGLYVKPDPGPTIMSLLEMGLVFTEGDDWARHRRVVHPAVKEVFLAQRELQHIALAAVNSVRIPGAGYLPTKANVRRWRLERTVRDTLMGIIGERLAAATEAGRRGYGTDLLGLMLEANARRRGRKECDEHGRDRGRVQDVLLRRPRHDRAPPHLGHWQRRLREEVLQECGGGTDTPLHGDALNKLKLVINNQSLFYFLAAGHPAAIYGAVNMIVREAREDTELCGVKVPKGTVVAIPIAMLHRDEEGADAGEFDPLRFPRRPRCCPSPSAHGSCIGQDFAMLEAKATLALILRRFAFEVAPEYVHAPADFLTLQPLKGLQIVLRLLDPEKHAKDLRHRALAEA</sequence>
<keyword evidence="7" id="KW-0560">Oxidoreductase</keyword>
<keyword evidence="3 11" id="KW-0349">Heme</keyword>
<evidence type="ECO:0000313" key="14">
    <source>
        <dbReference type="Proteomes" id="UP000636709"/>
    </source>
</evidence>
<evidence type="ECO:0000256" key="5">
    <source>
        <dbReference type="ARBA" id="ARBA00022723"/>
    </source>
</evidence>
<dbReference type="AlphaFoldDB" id="A0A835G1H9"/>
<dbReference type="Gene3D" id="1.10.630.10">
    <property type="entry name" value="Cytochrome P450"/>
    <property type="match status" value="2"/>
</dbReference>
<evidence type="ECO:0000256" key="12">
    <source>
        <dbReference type="SAM" id="Phobius"/>
    </source>
</evidence>
<organism evidence="13 14">
    <name type="scientific">Digitaria exilis</name>
    <dbReference type="NCBI Taxonomy" id="1010633"/>
    <lineage>
        <taxon>Eukaryota</taxon>
        <taxon>Viridiplantae</taxon>
        <taxon>Streptophyta</taxon>
        <taxon>Embryophyta</taxon>
        <taxon>Tracheophyta</taxon>
        <taxon>Spermatophyta</taxon>
        <taxon>Magnoliopsida</taxon>
        <taxon>Liliopsida</taxon>
        <taxon>Poales</taxon>
        <taxon>Poaceae</taxon>
        <taxon>PACMAD clade</taxon>
        <taxon>Panicoideae</taxon>
        <taxon>Panicodae</taxon>
        <taxon>Paniceae</taxon>
        <taxon>Anthephorinae</taxon>
        <taxon>Digitaria</taxon>
    </lineage>
</organism>
<dbReference type="GO" id="GO:0016020">
    <property type="term" value="C:membrane"/>
    <property type="evidence" value="ECO:0007669"/>
    <property type="project" value="UniProtKB-SubCell"/>
</dbReference>
<dbReference type="Proteomes" id="UP000636709">
    <property type="component" value="Unassembled WGS sequence"/>
</dbReference>
<proteinExistence type="inferred from homology"/>
<reference evidence="13" key="1">
    <citation type="submission" date="2020-07" db="EMBL/GenBank/DDBJ databases">
        <title>Genome sequence and genetic diversity analysis of an under-domesticated orphan crop, white fonio (Digitaria exilis).</title>
        <authorList>
            <person name="Bennetzen J.L."/>
            <person name="Chen S."/>
            <person name="Ma X."/>
            <person name="Wang X."/>
            <person name="Yssel A.E.J."/>
            <person name="Chaluvadi S.R."/>
            <person name="Johnson M."/>
            <person name="Gangashetty P."/>
            <person name="Hamidou F."/>
            <person name="Sanogo M.D."/>
            <person name="Zwaenepoel A."/>
            <person name="Wallace J."/>
            <person name="Van De Peer Y."/>
            <person name="Van Deynze A."/>
        </authorList>
    </citation>
    <scope>NUCLEOTIDE SEQUENCE</scope>
    <source>
        <tissue evidence="13">Leaves</tissue>
    </source>
</reference>
<keyword evidence="14" id="KW-1185">Reference proteome</keyword>
<evidence type="ECO:0000256" key="10">
    <source>
        <dbReference type="ARBA" id="ARBA00023136"/>
    </source>
</evidence>
<comment type="subcellular location">
    <subcellularLocation>
        <location evidence="1">Membrane</location>
    </subcellularLocation>
</comment>
<accession>A0A835G1H9</accession>
<dbReference type="GO" id="GO:0016705">
    <property type="term" value="F:oxidoreductase activity, acting on paired donors, with incorporation or reduction of molecular oxygen"/>
    <property type="evidence" value="ECO:0007669"/>
    <property type="project" value="InterPro"/>
</dbReference>
<dbReference type="InterPro" id="IPR036396">
    <property type="entry name" value="Cyt_P450_sf"/>
</dbReference>
<keyword evidence="6 12" id="KW-1133">Transmembrane helix</keyword>
<dbReference type="InterPro" id="IPR002401">
    <property type="entry name" value="Cyt_P450_E_grp-I"/>
</dbReference>
<dbReference type="PANTHER" id="PTHR24282">
    <property type="entry name" value="CYTOCHROME P450 FAMILY MEMBER"/>
    <property type="match status" value="1"/>
</dbReference>
<evidence type="ECO:0000256" key="4">
    <source>
        <dbReference type="ARBA" id="ARBA00022692"/>
    </source>
</evidence>
<dbReference type="Pfam" id="PF00067">
    <property type="entry name" value="p450"/>
    <property type="match status" value="2"/>
</dbReference>
<dbReference type="GO" id="GO:0006629">
    <property type="term" value="P:lipid metabolic process"/>
    <property type="evidence" value="ECO:0007669"/>
    <property type="project" value="UniProtKB-ARBA"/>
</dbReference>
<keyword evidence="5 11" id="KW-0479">Metal-binding</keyword>
<dbReference type="SUPFAM" id="SSF48264">
    <property type="entry name" value="Cytochrome P450"/>
    <property type="match status" value="1"/>
</dbReference>
<evidence type="ECO:0000256" key="6">
    <source>
        <dbReference type="ARBA" id="ARBA00022989"/>
    </source>
</evidence>
<gene>
    <name evidence="13" type="ORF">HU200_001189</name>
</gene>
<evidence type="ECO:0000256" key="2">
    <source>
        <dbReference type="ARBA" id="ARBA00010617"/>
    </source>
</evidence>
<dbReference type="EMBL" id="JACEFO010000118">
    <property type="protein sequence ID" value="KAF8780752.1"/>
    <property type="molecule type" value="Genomic_DNA"/>
</dbReference>
<evidence type="ECO:0000256" key="3">
    <source>
        <dbReference type="ARBA" id="ARBA00022617"/>
    </source>
</evidence>